<accession>A0A2T1M1V3</accession>
<protein>
    <submittedName>
        <fullName evidence="2">Uncharacterized protein</fullName>
    </submittedName>
</protein>
<comment type="caution">
    <text evidence="2">The sequence shown here is derived from an EMBL/GenBank/DDBJ whole genome shotgun (WGS) entry which is preliminary data.</text>
</comment>
<reference evidence="2 3" key="1">
    <citation type="submission" date="2018-03" db="EMBL/GenBank/DDBJ databases">
        <title>The ancient ancestry and fast evolution of plastids.</title>
        <authorList>
            <person name="Moore K.R."/>
            <person name="Magnabosco C."/>
            <person name="Momper L."/>
            <person name="Gold D.A."/>
            <person name="Bosak T."/>
            <person name="Fournier G.P."/>
        </authorList>
    </citation>
    <scope>NUCLEOTIDE SEQUENCE [LARGE SCALE GENOMIC DNA]</scope>
    <source>
        <strain evidence="2 3">CCALA 016</strain>
    </source>
</reference>
<evidence type="ECO:0000256" key="1">
    <source>
        <dbReference type="SAM" id="Phobius"/>
    </source>
</evidence>
<dbReference type="Proteomes" id="UP000239001">
    <property type="component" value="Unassembled WGS sequence"/>
</dbReference>
<name>A0A2T1M1V3_9CHRO</name>
<evidence type="ECO:0000313" key="3">
    <source>
        <dbReference type="Proteomes" id="UP000239001"/>
    </source>
</evidence>
<feature type="transmembrane region" description="Helical" evidence="1">
    <location>
        <begin position="7"/>
        <end position="32"/>
    </location>
</feature>
<dbReference type="EMBL" id="PXOH01000003">
    <property type="protein sequence ID" value="PSF38670.1"/>
    <property type="molecule type" value="Genomic_DNA"/>
</dbReference>
<proteinExistence type="predicted"/>
<organism evidence="2 3">
    <name type="scientific">Aphanothece hegewaldii CCALA 016</name>
    <dbReference type="NCBI Taxonomy" id="2107694"/>
    <lineage>
        <taxon>Bacteria</taxon>
        <taxon>Bacillati</taxon>
        <taxon>Cyanobacteriota</taxon>
        <taxon>Cyanophyceae</taxon>
        <taxon>Oscillatoriophycideae</taxon>
        <taxon>Chroococcales</taxon>
        <taxon>Aphanothecaceae</taxon>
        <taxon>Aphanothece</taxon>
    </lineage>
</organism>
<reference evidence="2 3" key="2">
    <citation type="submission" date="2018-03" db="EMBL/GenBank/DDBJ databases">
        <authorList>
            <person name="Keele B.F."/>
        </authorList>
    </citation>
    <scope>NUCLEOTIDE SEQUENCE [LARGE SCALE GENOMIC DNA]</scope>
    <source>
        <strain evidence="2 3">CCALA 016</strain>
    </source>
</reference>
<keyword evidence="1" id="KW-0812">Transmembrane</keyword>
<evidence type="ECO:0000313" key="2">
    <source>
        <dbReference type="EMBL" id="PSF38670.1"/>
    </source>
</evidence>
<dbReference type="RefSeq" id="WP_106455592.1">
    <property type="nucleotide sequence ID" value="NZ_PXOH01000003.1"/>
</dbReference>
<keyword evidence="1" id="KW-0472">Membrane</keyword>
<gene>
    <name evidence="2" type="ORF">C7H19_03955</name>
</gene>
<keyword evidence="1" id="KW-1133">Transmembrane helix</keyword>
<sequence>MKLTIRNILYVVLFFCLLLISSFFLLTFAVIYDLADWLFEQSSIIKSKFNKKKFITQKPSEIDDNFFQNNIQELAQKMRS</sequence>
<dbReference type="AlphaFoldDB" id="A0A2T1M1V3"/>
<keyword evidence="3" id="KW-1185">Reference proteome</keyword>